<dbReference type="InterPro" id="IPR027417">
    <property type="entry name" value="P-loop_NTPase"/>
</dbReference>
<keyword evidence="2" id="KW-1185">Reference proteome</keyword>
<dbReference type="EMBL" id="JBHRWO010000010">
    <property type="protein sequence ID" value="MFC3493041.1"/>
    <property type="molecule type" value="Genomic_DNA"/>
</dbReference>
<evidence type="ECO:0000313" key="2">
    <source>
        <dbReference type="Proteomes" id="UP001595712"/>
    </source>
</evidence>
<organism evidence="1 2">
    <name type="scientific">Glycomyces rhizosphaerae</name>
    <dbReference type="NCBI Taxonomy" id="2054422"/>
    <lineage>
        <taxon>Bacteria</taxon>
        <taxon>Bacillati</taxon>
        <taxon>Actinomycetota</taxon>
        <taxon>Actinomycetes</taxon>
        <taxon>Glycomycetales</taxon>
        <taxon>Glycomycetaceae</taxon>
        <taxon>Glycomyces</taxon>
    </lineage>
</organism>
<protein>
    <recommendedName>
        <fullName evidence="3">Sulfotransferase family protein</fullName>
    </recommendedName>
</protein>
<evidence type="ECO:0000313" key="1">
    <source>
        <dbReference type="EMBL" id="MFC3493041.1"/>
    </source>
</evidence>
<proteinExistence type="predicted"/>
<name>A0ABV7PWR1_9ACTN</name>
<gene>
    <name evidence="1" type="ORF">ACFO8M_11150</name>
</gene>
<accession>A0ABV7PWR1</accession>
<dbReference type="SUPFAM" id="SSF52540">
    <property type="entry name" value="P-loop containing nucleoside triphosphate hydrolases"/>
    <property type="match status" value="1"/>
</dbReference>
<evidence type="ECO:0008006" key="3">
    <source>
        <dbReference type="Google" id="ProtNLM"/>
    </source>
</evidence>
<dbReference type="RefSeq" id="WP_387974713.1">
    <property type="nucleotide sequence ID" value="NZ_JBHRWO010000010.1"/>
</dbReference>
<dbReference type="Proteomes" id="UP001595712">
    <property type="component" value="Unassembled WGS sequence"/>
</dbReference>
<reference evidence="2" key="1">
    <citation type="journal article" date="2019" name="Int. J. Syst. Evol. Microbiol.">
        <title>The Global Catalogue of Microorganisms (GCM) 10K type strain sequencing project: providing services to taxonomists for standard genome sequencing and annotation.</title>
        <authorList>
            <consortium name="The Broad Institute Genomics Platform"/>
            <consortium name="The Broad Institute Genome Sequencing Center for Infectious Disease"/>
            <person name="Wu L."/>
            <person name="Ma J."/>
        </authorList>
    </citation>
    <scope>NUCLEOTIDE SEQUENCE [LARGE SCALE GENOMIC DNA]</scope>
    <source>
        <strain evidence="2">CGMCC 4.7396</strain>
    </source>
</reference>
<sequence length="385" mass="42639">MSAPDLALPIGARLLHVGPYKTGTTALQAALKHGREELARQGVWVPERGNVVEEPRGAITADPADPARAEWLRLVERVEEAGDRRAVVSSEYLSDADPEAAARIIGELGGDRVHIVITLRPLVKILPSSWSQLSRHRGNPPYEEWLRSTLEGDGSNAPNPMFWHRQRHGELVERWAAAAGGPEGVTVIVVDESDKDRLRHGFEDLLGLTRGTLEFRSSNENRSFTAGEAEFIRQCWEAIAAAGIPHDISRKYFKRGAIAHMKSTRRPERHEPRITTPKWAQERASELSVEAVEHIRRSGVRVLGDLNALHGPAPFEPEPQDSAVAPAAAALAMVRVLQIARDDERARKRAASKAALRRQPAVDQVPTAELLRVVGRRVRRRLTGR</sequence>
<comment type="caution">
    <text evidence="1">The sequence shown here is derived from an EMBL/GenBank/DDBJ whole genome shotgun (WGS) entry which is preliminary data.</text>
</comment>